<dbReference type="AlphaFoldDB" id="A0A368Q0C3"/>
<dbReference type="STRING" id="4555.A0A368Q0C3"/>
<evidence type="ECO:0000313" key="1">
    <source>
        <dbReference type="EMBL" id="RCV11486.1"/>
    </source>
</evidence>
<proteinExistence type="predicted"/>
<protein>
    <submittedName>
        <fullName evidence="1">Uncharacterized protein</fullName>
    </submittedName>
</protein>
<sequence length="179" mass="19904">MEPAKPMRSTKSPFPGGGVGRLVGKAMAARYGQGSGLTLALGAQAAAPQGEEEESHVLGRRCGGRPLRRHRGIDCMLNPELAAERRVRMVLTLLMIDVIRIEPFNLEREREEGYFDENGNFVEYARGNEIKDAWLDSVEVDPTYAANVQNKGNGKVEEFEDLLVDDIVLTQNQNFRLLC</sequence>
<organism evidence="1">
    <name type="scientific">Setaria italica</name>
    <name type="common">Foxtail millet</name>
    <name type="synonym">Panicum italicum</name>
    <dbReference type="NCBI Taxonomy" id="4555"/>
    <lineage>
        <taxon>Eukaryota</taxon>
        <taxon>Viridiplantae</taxon>
        <taxon>Streptophyta</taxon>
        <taxon>Embryophyta</taxon>
        <taxon>Tracheophyta</taxon>
        <taxon>Spermatophyta</taxon>
        <taxon>Magnoliopsida</taxon>
        <taxon>Liliopsida</taxon>
        <taxon>Poales</taxon>
        <taxon>Poaceae</taxon>
        <taxon>PACMAD clade</taxon>
        <taxon>Panicoideae</taxon>
        <taxon>Panicodae</taxon>
        <taxon>Paniceae</taxon>
        <taxon>Cenchrinae</taxon>
        <taxon>Setaria</taxon>
    </lineage>
</organism>
<dbReference type="PANTHER" id="PTHR13138:SF3">
    <property type="entry name" value="CD2 ANTIGEN CYTOPLASMIC TAIL-BINDING PROTEIN 2"/>
    <property type="match status" value="1"/>
</dbReference>
<reference evidence="1" key="2">
    <citation type="submission" date="2015-07" db="EMBL/GenBank/DDBJ databases">
        <authorList>
            <person name="Noorani M."/>
        </authorList>
    </citation>
    <scope>NUCLEOTIDE SEQUENCE</scope>
    <source>
        <strain evidence="1">Yugu1</strain>
    </source>
</reference>
<dbReference type="EMBL" id="CM003529">
    <property type="protein sequence ID" value="RCV11486.1"/>
    <property type="molecule type" value="Genomic_DNA"/>
</dbReference>
<dbReference type="InterPro" id="IPR039905">
    <property type="entry name" value="CD2BP2/Lin1"/>
</dbReference>
<gene>
    <name evidence="1" type="ORF">SETIT_2G189700v2</name>
</gene>
<accession>A0A368Q0C3</accession>
<name>A0A368Q0C3_SETIT</name>
<dbReference type="OrthoDB" id="331341at2759"/>
<dbReference type="PANTHER" id="PTHR13138">
    <property type="entry name" value="PROTEIN LIN1"/>
    <property type="match status" value="1"/>
</dbReference>
<reference evidence="1" key="1">
    <citation type="journal article" date="2012" name="Nat. Biotechnol.">
        <title>Reference genome sequence of the model plant Setaria.</title>
        <authorList>
            <person name="Bennetzen J.L."/>
            <person name="Schmutz J."/>
            <person name="Wang H."/>
            <person name="Percifield R."/>
            <person name="Hawkins J."/>
            <person name="Pontaroli A.C."/>
            <person name="Estep M."/>
            <person name="Feng L."/>
            <person name="Vaughn J.N."/>
            <person name="Grimwood J."/>
            <person name="Jenkins J."/>
            <person name="Barry K."/>
            <person name="Lindquist E."/>
            <person name="Hellsten U."/>
            <person name="Deshpande S."/>
            <person name="Wang X."/>
            <person name="Wu X."/>
            <person name="Mitros T."/>
            <person name="Triplett J."/>
            <person name="Yang X."/>
            <person name="Ye C.Y."/>
            <person name="Mauro-Herrera M."/>
            <person name="Wang L."/>
            <person name="Li P."/>
            <person name="Sharma M."/>
            <person name="Sharma R."/>
            <person name="Ronald P.C."/>
            <person name="Panaud O."/>
            <person name="Kellogg E.A."/>
            <person name="Brutnell T.P."/>
            <person name="Doust A.N."/>
            <person name="Tuskan G.A."/>
            <person name="Rokhsar D."/>
            <person name="Devos K.M."/>
        </authorList>
    </citation>
    <scope>NUCLEOTIDE SEQUENCE [LARGE SCALE GENOMIC DNA]</scope>
    <source>
        <strain evidence="1">Yugu1</strain>
    </source>
</reference>
<dbReference type="GO" id="GO:0005682">
    <property type="term" value="C:U5 snRNP"/>
    <property type="evidence" value="ECO:0007669"/>
    <property type="project" value="InterPro"/>
</dbReference>